<feature type="region of interest" description="Disordered" evidence="1">
    <location>
        <begin position="114"/>
        <end position="194"/>
    </location>
</feature>
<dbReference type="GO" id="GO:0009658">
    <property type="term" value="P:chloroplast organization"/>
    <property type="evidence" value="ECO:0007669"/>
    <property type="project" value="TreeGrafter"/>
</dbReference>
<feature type="compositionally biased region" description="Polar residues" evidence="1">
    <location>
        <begin position="174"/>
        <end position="185"/>
    </location>
</feature>
<protein>
    <submittedName>
        <fullName evidence="2">Uncharacterized protein</fullName>
    </submittedName>
</protein>
<comment type="caution">
    <text evidence="2">The sequence shown here is derived from an EMBL/GenBank/DDBJ whole genome shotgun (WGS) entry which is preliminary data.</text>
</comment>
<dbReference type="GO" id="GO:1901259">
    <property type="term" value="P:chloroplast rRNA processing"/>
    <property type="evidence" value="ECO:0007669"/>
    <property type="project" value="TreeGrafter"/>
</dbReference>
<dbReference type="AlphaFoldDB" id="A0AA88WCG5"/>
<accession>A0AA88WCG5</accession>
<dbReference type="EMBL" id="JAVXUP010000558">
    <property type="protein sequence ID" value="KAK3025251.1"/>
    <property type="molecule type" value="Genomic_DNA"/>
</dbReference>
<dbReference type="PANTHER" id="PTHR33415:SF24">
    <property type="entry name" value="DNA-DIRECTED RNA POLYMERASE"/>
    <property type="match status" value="1"/>
</dbReference>
<organism evidence="2 3">
    <name type="scientific">Escallonia herrerae</name>
    <dbReference type="NCBI Taxonomy" id="1293975"/>
    <lineage>
        <taxon>Eukaryota</taxon>
        <taxon>Viridiplantae</taxon>
        <taxon>Streptophyta</taxon>
        <taxon>Embryophyta</taxon>
        <taxon>Tracheophyta</taxon>
        <taxon>Spermatophyta</taxon>
        <taxon>Magnoliopsida</taxon>
        <taxon>eudicotyledons</taxon>
        <taxon>Gunneridae</taxon>
        <taxon>Pentapetalae</taxon>
        <taxon>asterids</taxon>
        <taxon>campanulids</taxon>
        <taxon>Escalloniales</taxon>
        <taxon>Escalloniaceae</taxon>
        <taxon>Escallonia</taxon>
    </lineage>
</organism>
<dbReference type="GO" id="GO:0009507">
    <property type="term" value="C:chloroplast"/>
    <property type="evidence" value="ECO:0007669"/>
    <property type="project" value="TreeGrafter"/>
</dbReference>
<dbReference type="Gene3D" id="3.10.450.40">
    <property type="match status" value="1"/>
</dbReference>
<reference evidence="2" key="1">
    <citation type="submission" date="2022-12" db="EMBL/GenBank/DDBJ databases">
        <title>Draft genome assemblies for two species of Escallonia (Escalloniales).</title>
        <authorList>
            <person name="Chanderbali A."/>
            <person name="Dervinis C."/>
            <person name="Anghel I."/>
            <person name="Soltis D."/>
            <person name="Soltis P."/>
            <person name="Zapata F."/>
        </authorList>
    </citation>
    <scope>NUCLEOTIDE SEQUENCE</scope>
    <source>
        <strain evidence="2">UCBG64.0493</strain>
        <tissue evidence="2">Leaf</tissue>
    </source>
</reference>
<dbReference type="Pfam" id="PF11523">
    <property type="entry name" value="DUF3223"/>
    <property type="match status" value="1"/>
</dbReference>
<gene>
    <name evidence="2" type="ORF">RJ639_044493</name>
</gene>
<name>A0AA88WCG5_9ASTE</name>
<feature type="compositionally biased region" description="Basic and acidic residues" evidence="1">
    <location>
        <begin position="122"/>
        <end position="135"/>
    </location>
</feature>
<sequence length="194" mass="22057">MEEADVLSEIEQIMLSIRRIMNQSRDNDGAPLSADDQSYIIEHVFNYHPDKVAKMGAGIDYVMVSKHTNFARSRCFYIVSLDGRKEDFSYRKCLENFVKEKYPDKAGFVPKYFKKPQPRPGWNRERSVAPEEAHPRGGWSREPSAAPEEDKTRGGWNGWKTEGEEDKTHGGSSGWNAKGNTVSNEDQPRGGWNG</sequence>
<dbReference type="Proteomes" id="UP001188597">
    <property type="component" value="Unassembled WGS sequence"/>
</dbReference>
<evidence type="ECO:0000256" key="1">
    <source>
        <dbReference type="SAM" id="MobiDB-lite"/>
    </source>
</evidence>
<keyword evidence="3" id="KW-1185">Reference proteome</keyword>
<dbReference type="InterPro" id="IPR044673">
    <property type="entry name" value="DCL-like"/>
</dbReference>
<proteinExistence type="predicted"/>
<evidence type="ECO:0000313" key="2">
    <source>
        <dbReference type="EMBL" id="KAK3025251.1"/>
    </source>
</evidence>
<evidence type="ECO:0000313" key="3">
    <source>
        <dbReference type="Proteomes" id="UP001188597"/>
    </source>
</evidence>
<dbReference type="PANTHER" id="PTHR33415">
    <property type="entry name" value="PROTEIN EMBRYO DEFECTIVE 514"/>
    <property type="match status" value="1"/>
</dbReference>